<evidence type="ECO:0000313" key="3">
    <source>
        <dbReference type="Proteomes" id="UP000236621"/>
    </source>
</evidence>
<protein>
    <recommendedName>
        <fullName evidence="4">Amidohydrolase-related domain-containing protein</fullName>
    </recommendedName>
</protein>
<dbReference type="EMBL" id="NRSZ01000726">
    <property type="protein sequence ID" value="PNY25533.1"/>
    <property type="molecule type" value="Genomic_DNA"/>
</dbReference>
<dbReference type="OrthoDB" id="5151047at2759"/>
<dbReference type="AlphaFoldDB" id="A0A2K3QDD4"/>
<feature type="region of interest" description="Disordered" evidence="1">
    <location>
        <begin position="595"/>
        <end position="625"/>
    </location>
</feature>
<feature type="compositionally biased region" description="Basic and acidic residues" evidence="1">
    <location>
        <begin position="326"/>
        <end position="381"/>
    </location>
</feature>
<feature type="region of interest" description="Disordered" evidence="1">
    <location>
        <begin position="322"/>
        <end position="392"/>
    </location>
</feature>
<organism evidence="2 3">
    <name type="scientific">Tolypocladium capitatum</name>
    <dbReference type="NCBI Taxonomy" id="45235"/>
    <lineage>
        <taxon>Eukaryota</taxon>
        <taxon>Fungi</taxon>
        <taxon>Dikarya</taxon>
        <taxon>Ascomycota</taxon>
        <taxon>Pezizomycotina</taxon>
        <taxon>Sordariomycetes</taxon>
        <taxon>Hypocreomycetidae</taxon>
        <taxon>Hypocreales</taxon>
        <taxon>Ophiocordycipitaceae</taxon>
        <taxon>Tolypocladium</taxon>
    </lineage>
</organism>
<gene>
    <name evidence="2" type="ORF">TCAP_04526</name>
</gene>
<feature type="compositionally biased region" description="Basic and acidic residues" evidence="1">
    <location>
        <begin position="412"/>
        <end position="422"/>
    </location>
</feature>
<feature type="compositionally biased region" description="Basic and acidic residues" evidence="1">
    <location>
        <begin position="429"/>
        <end position="439"/>
    </location>
</feature>
<name>A0A2K3QDD4_9HYPO</name>
<keyword evidence="3" id="KW-1185">Reference proteome</keyword>
<dbReference type="Proteomes" id="UP000236621">
    <property type="component" value="Unassembled WGS sequence"/>
</dbReference>
<reference evidence="2 3" key="1">
    <citation type="submission" date="2017-08" db="EMBL/GenBank/DDBJ databases">
        <title>Harnessing the power of phylogenomics to disentangle the directionality and signatures of interkingdom host jumping in the parasitic fungal genus Tolypocladium.</title>
        <authorList>
            <person name="Quandt C.A."/>
            <person name="Patterson W."/>
            <person name="Spatafora J.W."/>
        </authorList>
    </citation>
    <scope>NUCLEOTIDE SEQUENCE [LARGE SCALE GENOMIC DNA]</scope>
    <source>
        <strain evidence="2 3">CBS 113982</strain>
    </source>
</reference>
<comment type="caution">
    <text evidence="2">The sequence shown here is derived from an EMBL/GenBank/DDBJ whole genome shotgun (WGS) entry which is preliminary data.</text>
</comment>
<evidence type="ECO:0000313" key="2">
    <source>
        <dbReference type="EMBL" id="PNY25533.1"/>
    </source>
</evidence>
<accession>A0A2K3QDD4</accession>
<evidence type="ECO:0008006" key="4">
    <source>
        <dbReference type="Google" id="ProtNLM"/>
    </source>
</evidence>
<evidence type="ECO:0000256" key="1">
    <source>
        <dbReference type="SAM" id="MobiDB-lite"/>
    </source>
</evidence>
<feature type="region of interest" description="Disordered" evidence="1">
    <location>
        <begin position="242"/>
        <end position="268"/>
    </location>
</feature>
<feature type="compositionally biased region" description="Basic and acidic residues" evidence="1">
    <location>
        <begin position="251"/>
        <end position="268"/>
    </location>
</feature>
<proteinExistence type="predicted"/>
<feature type="region of interest" description="Disordered" evidence="1">
    <location>
        <begin position="407"/>
        <end position="446"/>
    </location>
</feature>
<dbReference type="STRING" id="45235.A0A2K3QDD4"/>
<sequence length="731" mass="79841">MASGENPTRAWGHTRMGVAWHLREHFRKAKKLMERQDDYCDLVSNHRDATPADKVELVHGIGDFPSRLDLDTSVGILRGRVIVQNHNYEQEDMETMLRIGREFGFRARGFHHAAEAWQIPEMLKERGERHTCHVCRVQPVQVAVVFAEPLCRAHARQARHSVSGVAGGHWPFVPSPRGRPLRAITSIPATATDLHHRVGYCCAGYDADVVVWDSHPLSVGATPLQVFVDGIPQLDDSKVKESTGTTLAAAERADDASQSKPQIRYEPEDGLRNETCSLAAEAARKVMVKGIRKVLLENYPELAASVMEQSEEPLDLRQHSLPRAEPGLRRQDQNLEADGRPEAVPTERTRLAGPHRGDQSTGHEGDCHGRETGDGDAKGQEIGDPDSLAYAKHGIGLDDKSFARARMGQSDTGHHGPHEGVRRHGSRSQRGDSHQRQEEPPLDGGIVQDDVALHLVLDEGTKAPEDRVGTGVQHLRKMLRDGEGKHNATVYGRVQRGELPLVVTSYNKYDLQQLIMAKRDIPGRKIVIMGGKEAPYAAKDLAPANIPVMLTQNRPSGDEFRNRDAVVGLPLSRSIASHLTEAGVIFAPAIAEDHARGLPPPQSGSGSRLDGQIRRPRRARDGAAGAAGAANVESILGLKRSKDLVVFGGNPLRYGATAVLSFHADAETGKLEVATGFPREEGGIAGRHGTCVREQMVGYDWPMRTQLGNVVDDVLAIGQLPIIQLNRCQGA</sequence>
<dbReference type="Gene3D" id="3.20.20.140">
    <property type="entry name" value="Metal-dependent hydrolases"/>
    <property type="match status" value="2"/>
</dbReference>